<evidence type="ECO:0008006" key="3">
    <source>
        <dbReference type="Google" id="ProtNLM"/>
    </source>
</evidence>
<dbReference type="Pfam" id="PF04254">
    <property type="entry name" value="DUF432"/>
    <property type="match status" value="1"/>
</dbReference>
<dbReference type="PIRSF" id="PIRSF019202">
    <property type="entry name" value="UCP019202"/>
    <property type="match status" value="1"/>
</dbReference>
<evidence type="ECO:0000313" key="2">
    <source>
        <dbReference type="Proteomes" id="UP000730161"/>
    </source>
</evidence>
<dbReference type="RefSeq" id="WP_211530637.1">
    <property type="nucleotide sequence ID" value="NZ_JWHL01000006.1"/>
</dbReference>
<name>A0A8J7WA87_9EURY</name>
<protein>
    <recommendedName>
        <fullName evidence="3">DUF432 domain-containing protein</fullName>
    </recommendedName>
</protein>
<organism evidence="1 2">
    <name type="scientific">Methanocalculus chunghsingensis</name>
    <dbReference type="NCBI Taxonomy" id="156457"/>
    <lineage>
        <taxon>Archaea</taxon>
        <taxon>Methanobacteriati</taxon>
        <taxon>Methanobacteriota</taxon>
        <taxon>Stenosarchaea group</taxon>
        <taxon>Methanomicrobia</taxon>
        <taxon>Methanomicrobiales</taxon>
        <taxon>Methanocalculaceae</taxon>
        <taxon>Methanocalculus</taxon>
    </lineage>
</organism>
<comment type="caution">
    <text evidence="1">The sequence shown here is derived from an EMBL/GenBank/DDBJ whole genome shotgun (WGS) entry which is preliminary data.</text>
</comment>
<proteinExistence type="predicted"/>
<sequence>MYGRYGYQFCVEKGDLKVCFSKDEDFIRYYRGLGDKTVERIVASDSGTVYINPVEPLNLPDEVTRYLEIRFEPILIEPETVRKIYLTFPIEIGVFLGKSDAIQLIDVFSRMPQKYSLYGPTDTGVITRYYWSAVYLHRPLPDPWYEGVLELTIHNTTKGWVEVSRAVFENYGMKIYFDEELVSMKGNMQIIKQTIAETSFVDKPLREGMQKSLELYYSRKIPGVERAVYYTMEEGVS</sequence>
<evidence type="ECO:0000313" key="1">
    <source>
        <dbReference type="EMBL" id="MBR1368977.1"/>
    </source>
</evidence>
<dbReference type="Proteomes" id="UP000730161">
    <property type="component" value="Unassembled WGS sequence"/>
</dbReference>
<dbReference type="OrthoDB" id="116710at2157"/>
<keyword evidence="2" id="KW-1185">Reference proteome</keyword>
<gene>
    <name evidence="1" type="ORF">RJ53_05445</name>
</gene>
<dbReference type="AlphaFoldDB" id="A0A8J7WA87"/>
<reference evidence="1" key="1">
    <citation type="submission" date="2014-12" db="EMBL/GenBank/DDBJ databases">
        <authorList>
            <person name="Huang H.-H."/>
            <person name="Chen S.-C."/>
            <person name="Lai M.-C."/>
        </authorList>
    </citation>
    <scope>NUCLEOTIDE SEQUENCE</scope>
    <source>
        <strain evidence="1">K1F9705b</strain>
    </source>
</reference>
<accession>A0A8J7WA87</accession>
<dbReference type="EMBL" id="JWHL01000006">
    <property type="protein sequence ID" value="MBR1368977.1"/>
    <property type="molecule type" value="Genomic_DNA"/>
</dbReference>
<dbReference type="InterPro" id="IPR007366">
    <property type="entry name" value="DUF432"/>
</dbReference>